<evidence type="ECO:0000313" key="2">
    <source>
        <dbReference type="EMBL" id="KAB1222922.1"/>
    </source>
</evidence>
<reference evidence="2 3" key="1">
    <citation type="journal article" date="2019" name="Plant Biotechnol. J.">
        <title>The red bayberry genome and genetic basis of sex determination.</title>
        <authorList>
            <person name="Jia H.M."/>
            <person name="Jia H.J."/>
            <person name="Cai Q.L."/>
            <person name="Wang Y."/>
            <person name="Zhao H.B."/>
            <person name="Yang W.F."/>
            <person name="Wang G.Y."/>
            <person name="Li Y.H."/>
            <person name="Zhan D.L."/>
            <person name="Shen Y.T."/>
            <person name="Niu Q.F."/>
            <person name="Chang L."/>
            <person name="Qiu J."/>
            <person name="Zhao L."/>
            <person name="Xie H.B."/>
            <person name="Fu W.Y."/>
            <person name="Jin J."/>
            <person name="Li X.W."/>
            <person name="Jiao Y."/>
            <person name="Zhou C.C."/>
            <person name="Tu T."/>
            <person name="Chai C.Y."/>
            <person name="Gao J.L."/>
            <person name="Fan L.J."/>
            <person name="van de Weg E."/>
            <person name="Wang J.Y."/>
            <person name="Gao Z.S."/>
        </authorList>
    </citation>
    <scope>NUCLEOTIDE SEQUENCE [LARGE SCALE GENOMIC DNA]</scope>
    <source>
        <tissue evidence="2">Leaves</tissue>
    </source>
</reference>
<feature type="signal peptide" evidence="1">
    <location>
        <begin position="1"/>
        <end position="15"/>
    </location>
</feature>
<protein>
    <submittedName>
        <fullName evidence="2">Uncharacterized protein</fullName>
    </submittedName>
</protein>
<comment type="caution">
    <text evidence="2">The sequence shown here is derived from an EMBL/GenBank/DDBJ whole genome shotgun (WGS) entry which is preliminary data.</text>
</comment>
<gene>
    <name evidence="2" type="ORF">CJ030_MR2G019441</name>
</gene>
<name>A0A6A1WCA5_9ROSI</name>
<proteinExistence type="predicted"/>
<evidence type="ECO:0000256" key="1">
    <source>
        <dbReference type="SAM" id="SignalP"/>
    </source>
</evidence>
<sequence>MTSFLTLRWPPFVMTVQDLLLLEVIPLVGLMEEVTMEGLMEVTMEVLMEVIQDHLKFLATHLKESSQSLKNVSAMIVSRILEEAMFWSLPKLLRQRMM</sequence>
<dbReference type="Proteomes" id="UP000516437">
    <property type="component" value="Chromosome 2"/>
</dbReference>
<feature type="chain" id="PRO_5025501686" evidence="1">
    <location>
        <begin position="16"/>
        <end position="98"/>
    </location>
</feature>
<keyword evidence="1" id="KW-0732">Signal</keyword>
<keyword evidence="3" id="KW-1185">Reference proteome</keyword>
<evidence type="ECO:0000313" key="3">
    <source>
        <dbReference type="Proteomes" id="UP000516437"/>
    </source>
</evidence>
<dbReference type="AlphaFoldDB" id="A0A6A1WCA5"/>
<accession>A0A6A1WCA5</accession>
<organism evidence="2 3">
    <name type="scientific">Morella rubra</name>
    <name type="common">Chinese bayberry</name>
    <dbReference type="NCBI Taxonomy" id="262757"/>
    <lineage>
        <taxon>Eukaryota</taxon>
        <taxon>Viridiplantae</taxon>
        <taxon>Streptophyta</taxon>
        <taxon>Embryophyta</taxon>
        <taxon>Tracheophyta</taxon>
        <taxon>Spermatophyta</taxon>
        <taxon>Magnoliopsida</taxon>
        <taxon>eudicotyledons</taxon>
        <taxon>Gunneridae</taxon>
        <taxon>Pentapetalae</taxon>
        <taxon>rosids</taxon>
        <taxon>fabids</taxon>
        <taxon>Fagales</taxon>
        <taxon>Myricaceae</taxon>
        <taxon>Morella</taxon>
    </lineage>
</organism>
<dbReference type="EMBL" id="RXIC02000020">
    <property type="protein sequence ID" value="KAB1222922.1"/>
    <property type="molecule type" value="Genomic_DNA"/>
</dbReference>